<evidence type="ECO:0000259" key="3">
    <source>
        <dbReference type="PROSITE" id="PS50158"/>
    </source>
</evidence>
<dbReference type="InterPro" id="IPR001878">
    <property type="entry name" value="Znf_CCHC"/>
</dbReference>
<keyword evidence="1" id="KW-0862">Zinc</keyword>
<keyword evidence="1" id="KW-0863">Zinc-finger</keyword>
<name>A0A6V7NHL5_ANACO</name>
<evidence type="ECO:0000313" key="4">
    <source>
        <dbReference type="EMBL" id="CAD1817914.1"/>
    </source>
</evidence>
<feature type="compositionally biased region" description="Basic and acidic residues" evidence="2">
    <location>
        <begin position="153"/>
        <end position="164"/>
    </location>
</feature>
<feature type="domain" description="CCHC-type" evidence="3">
    <location>
        <begin position="216"/>
        <end position="232"/>
    </location>
</feature>
<reference evidence="4" key="1">
    <citation type="submission" date="2020-07" db="EMBL/GenBank/DDBJ databases">
        <authorList>
            <person name="Lin J."/>
        </authorList>
    </citation>
    <scope>NUCLEOTIDE SEQUENCE</scope>
</reference>
<feature type="region of interest" description="Disordered" evidence="2">
    <location>
        <begin position="153"/>
        <end position="188"/>
    </location>
</feature>
<proteinExistence type="predicted"/>
<evidence type="ECO:0000256" key="2">
    <source>
        <dbReference type="SAM" id="MobiDB-lite"/>
    </source>
</evidence>
<dbReference type="PROSITE" id="PS50158">
    <property type="entry name" value="ZF_CCHC"/>
    <property type="match status" value="1"/>
</dbReference>
<sequence>MAAVPVARPAPAVVATGSGTSNPDGAAMAAERDRVLAALVMFRKFDPLVFDGEKVEPWMVELWIDSMKTLFEDLYTLEKDKSIPRHSLLGAGDEGVIIENSTYYRDDKDRADWFEQGLRPDIYKAVHILKLTTFAEVLDRALWAEHGNAYVREEREVSEKDGGKKWAPGGSGGQSKSKSRKPPKYPWTQSWGRGVQQCVICGGDHRAMHCEQRQGKCFECGQAGHVSHYCPRKTSPAPSVALAPTTPGHYGGAPLAAVSAGRAMAPRQPEMTRSARVDSCLPLKPRNLSRLRSATSWQVWCQAPRLPIWSVRARRTDAERTEPPLSVQG</sequence>
<dbReference type="GO" id="GO:0008270">
    <property type="term" value="F:zinc ion binding"/>
    <property type="evidence" value="ECO:0007669"/>
    <property type="project" value="UniProtKB-KW"/>
</dbReference>
<dbReference type="EMBL" id="LR862138">
    <property type="protein sequence ID" value="CAD1817914.1"/>
    <property type="molecule type" value="Genomic_DNA"/>
</dbReference>
<evidence type="ECO:0000256" key="1">
    <source>
        <dbReference type="PROSITE-ProRule" id="PRU00047"/>
    </source>
</evidence>
<keyword evidence="1" id="KW-0479">Metal-binding</keyword>
<dbReference type="AlphaFoldDB" id="A0A6V7NHL5"/>
<dbReference type="Gene3D" id="4.10.60.10">
    <property type="entry name" value="Zinc finger, CCHC-type"/>
    <property type="match status" value="1"/>
</dbReference>
<dbReference type="GO" id="GO:0003676">
    <property type="term" value="F:nucleic acid binding"/>
    <property type="evidence" value="ECO:0007669"/>
    <property type="project" value="InterPro"/>
</dbReference>
<protein>
    <recommendedName>
        <fullName evidence="3">CCHC-type domain-containing protein</fullName>
    </recommendedName>
</protein>
<accession>A0A6V7NHL5</accession>
<gene>
    <name evidence="4" type="ORF">CB5_LOCUS1125</name>
</gene>
<organism evidence="4">
    <name type="scientific">Ananas comosus var. bracteatus</name>
    <name type="common">red pineapple</name>
    <dbReference type="NCBI Taxonomy" id="296719"/>
    <lineage>
        <taxon>Eukaryota</taxon>
        <taxon>Viridiplantae</taxon>
        <taxon>Streptophyta</taxon>
        <taxon>Embryophyta</taxon>
        <taxon>Tracheophyta</taxon>
        <taxon>Spermatophyta</taxon>
        <taxon>Magnoliopsida</taxon>
        <taxon>Liliopsida</taxon>
        <taxon>Poales</taxon>
        <taxon>Bromeliaceae</taxon>
        <taxon>Bromelioideae</taxon>
        <taxon>Ananas</taxon>
    </lineage>
</organism>